<dbReference type="EMBL" id="JBHULV010000052">
    <property type="protein sequence ID" value="MFD2733262.1"/>
    <property type="molecule type" value="Genomic_DNA"/>
</dbReference>
<organism evidence="2 3">
    <name type="scientific">Pedobacter alpinus</name>
    <dbReference type="NCBI Taxonomy" id="1590643"/>
    <lineage>
        <taxon>Bacteria</taxon>
        <taxon>Pseudomonadati</taxon>
        <taxon>Bacteroidota</taxon>
        <taxon>Sphingobacteriia</taxon>
        <taxon>Sphingobacteriales</taxon>
        <taxon>Sphingobacteriaceae</taxon>
        <taxon>Pedobacter</taxon>
    </lineage>
</organism>
<feature type="transmembrane region" description="Helical" evidence="1">
    <location>
        <begin position="294"/>
        <end position="311"/>
    </location>
</feature>
<gene>
    <name evidence="2" type="ORF">ACFSSE_16245</name>
</gene>
<evidence type="ECO:0000313" key="3">
    <source>
        <dbReference type="Proteomes" id="UP001597546"/>
    </source>
</evidence>
<keyword evidence="1" id="KW-0472">Membrane</keyword>
<keyword evidence="1" id="KW-1133">Transmembrane helix</keyword>
<keyword evidence="3" id="KW-1185">Reference proteome</keyword>
<feature type="transmembrane region" description="Helical" evidence="1">
    <location>
        <begin position="264"/>
        <end position="282"/>
    </location>
</feature>
<reference evidence="3" key="1">
    <citation type="journal article" date="2019" name="Int. J. Syst. Evol. Microbiol.">
        <title>The Global Catalogue of Microorganisms (GCM) 10K type strain sequencing project: providing services to taxonomists for standard genome sequencing and annotation.</title>
        <authorList>
            <consortium name="The Broad Institute Genomics Platform"/>
            <consortium name="The Broad Institute Genome Sequencing Center for Infectious Disease"/>
            <person name="Wu L."/>
            <person name="Ma J."/>
        </authorList>
    </citation>
    <scope>NUCLEOTIDE SEQUENCE [LARGE SCALE GENOMIC DNA]</scope>
    <source>
        <strain evidence="3">KCTC 42456</strain>
    </source>
</reference>
<feature type="transmembrane region" description="Helical" evidence="1">
    <location>
        <begin position="331"/>
        <end position="350"/>
    </location>
</feature>
<dbReference type="Proteomes" id="UP001597546">
    <property type="component" value="Unassembled WGS sequence"/>
</dbReference>
<proteinExistence type="predicted"/>
<protein>
    <submittedName>
        <fullName evidence="2">Uncharacterized protein</fullName>
    </submittedName>
</protein>
<evidence type="ECO:0000256" key="1">
    <source>
        <dbReference type="SAM" id="Phobius"/>
    </source>
</evidence>
<accession>A0ABW5TWP2</accession>
<name>A0ABW5TWP2_9SPHI</name>
<keyword evidence="1" id="KW-0812">Transmembrane</keyword>
<evidence type="ECO:0000313" key="2">
    <source>
        <dbReference type="EMBL" id="MFD2733262.1"/>
    </source>
</evidence>
<comment type="caution">
    <text evidence="2">The sequence shown here is derived from an EMBL/GenBank/DDBJ whole genome shotgun (WGS) entry which is preliminary data.</text>
</comment>
<sequence length="365" mass="42316">MFIIRSLLTFLIIALFGLQICCANMASPITEGTKASSALSSKDINILGEQIHIKISKDFSFAKYTIIYTINNSFRSNKIPLLFLALDYKADFKVWLNNEPVEIKSIPNDYVNIDRSKFRGFSENFKANEGEAERVYVSFENNKVDIYSIEDLKFFETNLATGIHQIKVEYIANVWEDKSDWVKSLSFRYSLSPAKYWKSFNSLSIKIQQEENQEISTNLGTEKEIINQFKYWHFKTLPANFIVIKYKPKQTAFLNILINISPNGFMWLFGVIATLIHLLVLIKNRTSNNKKNKLIVVIGSLIVPFLTMLVYNSSFSFIDNMIGVNASRFHGYYILIFGLYPFVMPIYWLIMHLINRFLIRNELAI</sequence>